<reference evidence="2" key="1">
    <citation type="submission" date="2016-10" db="EMBL/GenBank/DDBJ databases">
        <authorList>
            <person name="Varghese N."/>
            <person name="Submissions S."/>
        </authorList>
    </citation>
    <scope>NUCLEOTIDE SEQUENCE [LARGE SCALE GENOMIC DNA]</scope>
    <source>
        <strain evidence="2">DSM 26542</strain>
    </source>
</reference>
<gene>
    <name evidence="1" type="ORF">SAMN04487893_103189</name>
</gene>
<evidence type="ECO:0000313" key="2">
    <source>
        <dbReference type="Proteomes" id="UP000243887"/>
    </source>
</evidence>
<dbReference type="SUPFAM" id="SSF52266">
    <property type="entry name" value="SGNH hydrolase"/>
    <property type="match status" value="2"/>
</dbReference>
<name>A0A1I3NSA0_9FLAO</name>
<dbReference type="Proteomes" id="UP000243887">
    <property type="component" value="Unassembled WGS sequence"/>
</dbReference>
<dbReference type="OrthoDB" id="9764164at2"/>
<dbReference type="PROSITE" id="PS51257">
    <property type="entry name" value="PROKAR_LIPOPROTEIN"/>
    <property type="match status" value="1"/>
</dbReference>
<dbReference type="InterPro" id="IPR036514">
    <property type="entry name" value="SGNH_hydro_sf"/>
</dbReference>
<dbReference type="GO" id="GO:0016788">
    <property type="term" value="F:hydrolase activity, acting on ester bonds"/>
    <property type="evidence" value="ECO:0007669"/>
    <property type="project" value="UniProtKB-ARBA"/>
</dbReference>
<accession>A0A1I3NSA0</accession>
<protein>
    <recommendedName>
        <fullName evidence="3">GDSL-like Lipase/Acylhydrolase</fullName>
    </recommendedName>
</protein>
<sequence>MKKRYIYALPLFVIALVSCEPSFDNEINADTYTNGDADFSVYVAVGNSLTSGFMDGTIFKSGQQYSFPNILAKQFEVVGGGSFTQPSFEDDISNVGGLLLGGNQIPGVSTRLIMNMATSSPENIKGTPTIEVSKLQARAYNNMGVPNAKVFHLLLKGYGDIAGVANKTANPYFVRHATQPSASVLEDAMSMKPTFFTNWIGANDVLSYATSGGEGVDRVGNPDPRTYGGNDITDPGLFSVAYKQIVDGLTANGAKGVVATIPDVTSIPFFTTVPYNPITVELLGGPEKVDALNQFIGLFKQILGSQGQGDRLQLLSKNTPNPLLIQDKGLVDMAPVLKVALANAGLGLPQSAIDFIANAYGQARHATAKDLMLLTSKAQIGAAAFEPTGVELIDMLNVKGVTYPIGDQFVLNQVEQSTVKTATIAFNNIVRSVAADKNLAVADMNAILNKAVVGIKVADGQIYTADYFTGLGNLNKVMFSLDGVHPNARGYAFVATEILHVINKHYNAKIPLVNPGAYPGPTLLPSN</sequence>
<dbReference type="AlphaFoldDB" id="A0A1I3NSA0"/>
<evidence type="ECO:0000313" key="1">
    <source>
        <dbReference type="EMBL" id="SFJ12155.1"/>
    </source>
</evidence>
<keyword evidence="2" id="KW-1185">Reference proteome</keyword>
<dbReference type="RefSeq" id="WP_090678268.1">
    <property type="nucleotide sequence ID" value="NZ_FORU01000003.1"/>
</dbReference>
<dbReference type="STRING" id="1150112.SAMN04487893_103189"/>
<dbReference type="Gene3D" id="3.40.50.1110">
    <property type="entry name" value="SGNH hydrolase"/>
    <property type="match status" value="2"/>
</dbReference>
<organism evidence="1 2">
    <name type="scientific">Myroides guanonis</name>
    <dbReference type="NCBI Taxonomy" id="1150112"/>
    <lineage>
        <taxon>Bacteria</taxon>
        <taxon>Pseudomonadati</taxon>
        <taxon>Bacteroidota</taxon>
        <taxon>Flavobacteriia</taxon>
        <taxon>Flavobacteriales</taxon>
        <taxon>Flavobacteriaceae</taxon>
        <taxon>Myroides</taxon>
    </lineage>
</organism>
<evidence type="ECO:0008006" key="3">
    <source>
        <dbReference type="Google" id="ProtNLM"/>
    </source>
</evidence>
<dbReference type="EMBL" id="FORU01000003">
    <property type="protein sequence ID" value="SFJ12155.1"/>
    <property type="molecule type" value="Genomic_DNA"/>
</dbReference>
<proteinExistence type="predicted"/>